<sequence>MTQEIPPSSTSVPSKALQLVMENDANRTKSDTLSILSETSDSRHDAPDNTVSHTINTFTAEAKAGIPSVENIKDTLGTRNPASLDPTLNLHAYLTSGVEVKRRGCSEYYNIVPANNRLAALNYTAPTFEDNPVDSQRVVRTVHTRLRGNKNTQFEYTPSAGVGTMLSQLTEAVKTFWQEGWRATLKDEMDSLQRKGSGHGSKIRYVEQETMEKLIQGCSTDHPVFKPLDMAAYEKGNSARWEGTELVGHVIKDGTLLFHIRGEPNERSEALATVNCESLPSELNACTIDSQKKT</sequence>
<proteinExistence type="predicted"/>
<dbReference type="GeneID" id="30208704"/>
<protein>
    <submittedName>
        <fullName evidence="1">Uncharacterized protein</fullName>
    </submittedName>
</protein>
<accession>A0A1B9G6F8</accession>
<gene>
    <name evidence="1" type="ORF">I302_04305</name>
    <name evidence="2" type="ORF">I302_100929</name>
</gene>
<dbReference type="VEuPathDB" id="FungiDB:I302_04305"/>
<reference evidence="1" key="3">
    <citation type="submission" date="2014-01" db="EMBL/GenBank/DDBJ databases">
        <title>Evolution of pathogenesis and genome organization in the Tremellales.</title>
        <authorList>
            <person name="Cuomo C."/>
            <person name="Litvintseva A."/>
            <person name="Heitman J."/>
            <person name="Chen Y."/>
            <person name="Sun S."/>
            <person name="Springer D."/>
            <person name="Dromer F."/>
            <person name="Young S."/>
            <person name="Zeng Q."/>
            <person name="Chapman S."/>
            <person name="Gujja S."/>
            <person name="Saif S."/>
            <person name="Birren B."/>
        </authorList>
    </citation>
    <scope>NUCLEOTIDE SEQUENCE</scope>
    <source>
        <strain evidence="1">CBS 10118</strain>
    </source>
</reference>
<dbReference type="RefSeq" id="XP_019047689.1">
    <property type="nucleotide sequence ID" value="XM_019190941.1"/>
</dbReference>
<keyword evidence="3" id="KW-1185">Reference proteome</keyword>
<reference evidence="2" key="2">
    <citation type="submission" date="2013-07" db="EMBL/GenBank/DDBJ databases">
        <authorList>
            <consortium name="The Broad Institute Genome Sequencing Platform"/>
            <person name="Cuomo C."/>
            <person name="Litvintseva A."/>
            <person name="Chen Y."/>
            <person name="Heitman J."/>
            <person name="Sun S."/>
            <person name="Springer D."/>
            <person name="Dromer F."/>
            <person name="Young S.K."/>
            <person name="Zeng Q."/>
            <person name="Gargeya S."/>
            <person name="Fitzgerald M."/>
            <person name="Abouelleil A."/>
            <person name="Alvarado L."/>
            <person name="Berlin A.M."/>
            <person name="Chapman S.B."/>
            <person name="Dewar J."/>
            <person name="Goldberg J."/>
            <person name="Griggs A."/>
            <person name="Gujja S."/>
            <person name="Hansen M."/>
            <person name="Howarth C."/>
            <person name="Imamovic A."/>
            <person name="Larimer J."/>
            <person name="McCowan C."/>
            <person name="Murphy C."/>
            <person name="Pearson M."/>
            <person name="Priest M."/>
            <person name="Roberts A."/>
            <person name="Saif S."/>
            <person name="Shea T."/>
            <person name="Sykes S."/>
            <person name="Wortman J."/>
            <person name="Nusbaum C."/>
            <person name="Birren B."/>
        </authorList>
    </citation>
    <scope>NUCLEOTIDE SEQUENCE</scope>
    <source>
        <strain evidence="2">CBS 10118</strain>
    </source>
</reference>
<dbReference type="AlphaFoldDB" id="A0A1B9G6F8"/>
<reference evidence="2" key="4">
    <citation type="submission" date="2024-02" db="EMBL/GenBank/DDBJ databases">
        <title>Comparative genomics of Cryptococcus and Kwoniella reveals pathogenesis evolution and contrasting modes of karyotype evolution via chromosome fusion or intercentromeric recombination.</title>
        <authorList>
            <person name="Coelho M.A."/>
            <person name="David-Palma M."/>
            <person name="Shea T."/>
            <person name="Bowers K."/>
            <person name="McGinley-Smith S."/>
            <person name="Mohammad A.W."/>
            <person name="Gnirke A."/>
            <person name="Yurkov A.M."/>
            <person name="Nowrousian M."/>
            <person name="Sun S."/>
            <person name="Cuomo C.A."/>
            <person name="Heitman J."/>
        </authorList>
    </citation>
    <scope>NUCLEOTIDE SEQUENCE</scope>
    <source>
        <strain evidence="2">CBS 10118</strain>
    </source>
</reference>
<evidence type="ECO:0000313" key="2">
    <source>
        <dbReference type="EMBL" id="WVW78966.1"/>
    </source>
</evidence>
<dbReference type="EMBL" id="KI894020">
    <property type="protein sequence ID" value="OCF26619.1"/>
    <property type="molecule type" value="Genomic_DNA"/>
</dbReference>
<dbReference type="EMBL" id="CP144541">
    <property type="protein sequence ID" value="WVW78966.1"/>
    <property type="molecule type" value="Genomic_DNA"/>
</dbReference>
<evidence type="ECO:0000313" key="1">
    <source>
        <dbReference type="EMBL" id="OCF26619.1"/>
    </source>
</evidence>
<organism evidence="1">
    <name type="scientific">Kwoniella bestiolae CBS 10118</name>
    <dbReference type="NCBI Taxonomy" id="1296100"/>
    <lineage>
        <taxon>Eukaryota</taxon>
        <taxon>Fungi</taxon>
        <taxon>Dikarya</taxon>
        <taxon>Basidiomycota</taxon>
        <taxon>Agaricomycotina</taxon>
        <taxon>Tremellomycetes</taxon>
        <taxon>Tremellales</taxon>
        <taxon>Cryptococcaceae</taxon>
        <taxon>Kwoniella</taxon>
    </lineage>
</organism>
<name>A0A1B9G6F8_9TREE</name>
<reference evidence="1" key="1">
    <citation type="submission" date="2013-07" db="EMBL/GenBank/DDBJ databases">
        <title>The Genome Sequence of Cryptococcus bestiolae CBS10118.</title>
        <authorList>
            <consortium name="The Broad Institute Genome Sequencing Platform"/>
            <person name="Cuomo C."/>
            <person name="Litvintseva A."/>
            <person name="Chen Y."/>
            <person name="Heitman J."/>
            <person name="Sun S."/>
            <person name="Springer D."/>
            <person name="Dromer F."/>
            <person name="Young S.K."/>
            <person name="Zeng Q."/>
            <person name="Gargeya S."/>
            <person name="Fitzgerald M."/>
            <person name="Abouelleil A."/>
            <person name="Alvarado L."/>
            <person name="Berlin A.M."/>
            <person name="Chapman S.B."/>
            <person name="Dewar J."/>
            <person name="Goldberg J."/>
            <person name="Griggs A."/>
            <person name="Gujja S."/>
            <person name="Hansen M."/>
            <person name="Howarth C."/>
            <person name="Imamovic A."/>
            <person name="Larimer J."/>
            <person name="McCowan C."/>
            <person name="Murphy C."/>
            <person name="Pearson M."/>
            <person name="Priest M."/>
            <person name="Roberts A."/>
            <person name="Saif S."/>
            <person name="Shea T."/>
            <person name="Sykes S."/>
            <person name="Wortman J."/>
            <person name="Nusbaum C."/>
            <person name="Birren B."/>
        </authorList>
    </citation>
    <scope>NUCLEOTIDE SEQUENCE [LARGE SCALE GENOMIC DNA]</scope>
    <source>
        <strain evidence="1">CBS 10118</strain>
    </source>
</reference>
<evidence type="ECO:0000313" key="3">
    <source>
        <dbReference type="Proteomes" id="UP000092730"/>
    </source>
</evidence>
<dbReference type="KEGG" id="kbi:30208704"/>
<dbReference type="Proteomes" id="UP000092730">
    <property type="component" value="Chromosome 1"/>
</dbReference>